<reference evidence="1" key="1">
    <citation type="journal article" date="2020" name="Stud. Mycol.">
        <title>101 Dothideomycetes genomes: a test case for predicting lifestyles and emergence of pathogens.</title>
        <authorList>
            <person name="Haridas S."/>
            <person name="Albert R."/>
            <person name="Binder M."/>
            <person name="Bloem J."/>
            <person name="Labutti K."/>
            <person name="Salamov A."/>
            <person name="Andreopoulos B."/>
            <person name="Baker S."/>
            <person name="Barry K."/>
            <person name="Bills G."/>
            <person name="Bluhm B."/>
            <person name="Cannon C."/>
            <person name="Castanera R."/>
            <person name="Culley D."/>
            <person name="Daum C."/>
            <person name="Ezra D."/>
            <person name="Gonzalez J."/>
            <person name="Henrissat B."/>
            <person name="Kuo A."/>
            <person name="Liang C."/>
            <person name="Lipzen A."/>
            <person name="Lutzoni F."/>
            <person name="Magnuson J."/>
            <person name="Mondo S."/>
            <person name="Nolan M."/>
            <person name="Ohm R."/>
            <person name="Pangilinan J."/>
            <person name="Park H.-J."/>
            <person name="Ramirez L."/>
            <person name="Alfaro M."/>
            <person name="Sun H."/>
            <person name="Tritt A."/>
            <person name="Yoshinaga Y."/>
            <person name="Zwiers L.-H."/>
            <person name="Turgeon B."/>
            <person name="Goodwin S."/>
            <person name="Spatafora J."/>
            <person name="Crous P."/>
            <person name="Grigoriev I."/>
        </authorList>
    </citation>
    <scope>NUCLEOTIDE SEQUENCE</scope>
    <source>
        <strain evidence="1">CBS 525.71</strain>
    </source>
</reference>
<sequence>SFARVFEPAFSKAKIQSSFRATGLVRNDPLVMLSKLEVKPRPPTPPLPRTTQCSPKTPSNATEVEAQSTRSSPSPIIEMLDQLRKALR</sequence>
<name>A0ACB6RPB5_9PLEO</name>
<feature type="non-terminal residue" evidence="1">
    <location>
        <position position="1"/>
    </location>
</feature>
<evidence type="ECO:0000313" key="2">
    <source>
        <dbReference type="Proteomes" id="UP000799754"/>
    </source>
</evidence>
<keyword evidence="2" id="KW-1185">Reference proteome</keyword>
<gene>
    <name evidence="1" type="ORF">BU25DRAFT_349945</name>
</gene>
<proteinExistence type="predicted"/>
<protein>
    <submittedName>
        <fullName evidence="1">Uncharacterized protein</fullName>
    </submittedName>
</protein>
<comment type="caution">
    <text evidence="1">The sequence shown here is derived from an EMBL/GenBank/DDBJ whole genome shotgun (WGS) entry which is preliminary data.</text>
</comment>
<organism evidence="1 2">
    <name type="scientific">Macroventuria anomochaeta</name>
    <dbReference type="NCBI Taxonomy" id="301207"/>
    <lineage>
        <taxon>Eukaryota</taxon>
        <taxon>Fungi</taxon>
        <taxon>Dikarya</taxon>
        <taxon>Ascomycota</taxon>
        <taxon>Pezizomycotina</taxon>
        <taxon>Dothideomycetes</taxon>
        <taxon>Pleosporomycetidae</taxon>
        <taxon>Pleosporales</taxon>
        <taxon>Pleosporineae</taxon>
        <taxon>Didymellaceae</taxon>
        <taxon>Macroventuria</taxon>
    </lineage>
</organism>
<accession>A0ACB6RPB5</accession>
<evidence type="ECO:0000313" key="1">
    <source>
        <dbReference type="EMBL" id="KAF2623567.1"/>
    </source>
</evidence>
<dbReference type="Proteomes" id="UP000799754">
    <property type="component" value="Unassembled WGS sequence"/>
</dbReference>
<dbReference type="EMBL" id="MU006736">
    <property type="protein sequence ID" value="KAF2623567.1"/>
    <property type="molecule type" value="Genomic_DNA"/>
</dbReference>